<accession>K2N0X0</accession>
<dbReference type="Pfam" id="PF16825">
    <property type="entry name" value="DUF5075"/>
    <property type="match status" value="1"/>
</dbReference>
<dbReference type="EMBL" id="AHKC01016362">
    <property type="protein sequence ID" value="EKF28231.1"/>
    <property type="molecule type" value="Genomic_DNA"/>
</dbReference>
<dbReference type="AlphaFoldDB" id="K2N0X0"/>
<dbReference type="OrthoDB" id="252801at2759"/>
<evidence type="ECO:0000313" key="2">
    <source>
        <dbReference type="Proteomes" id="UP000007350"/>
    </source>
</evidence>
<dbReference type="PANTHER" id="PTHR35613:SF2">
    <property type="entry name" value="C-TYPE LECTIN DOMAIN-CONTAINING PROTEIN"/>
    <property type="match status" value="1"/>
</dbReference>
<gene>
    <name evidence="1" type="ORF">MOQ_008029</name>
</gene>
<organism evidence="1 2">
    <name type="scientific">Trypanosoma cruzi marinkellei</name>
    <dbReference type="NCBI Taxonomy" id="85056"/>
    <lineage>
        <taxon>Eukaryota</taxon>
        <taxon>Discoba</taxon>
        <taxon>Euglenozoa</taxon>
        <taxon>Kinetoplastea</taxon>
        <taxon>Metakinetoplastina</taxon>
        <taxon>Trypanosomatida</taxon>
        <taxon>Trypanosomatidae</taxon>
        <taxon>Trypanosoma</taxon>
        <taxon>Schizotrypanum</taxon>
    </lineage>
</organism>
<dbReference type="InterPro" id="IPR031797">
    <property type="entry name" value="DUF5075"/>
</dbReference>
<protein>
    <submittedName>
        <fullName evidence="1">Uncharacterized protein</fullName>
    </submittedName>
</protein>
<sequence>MKYSHYPNSVFWSNFHGVVAYTSSCDSCYNGGSLLASDQTPAAHISIATELRKLSSTRVETFRTYLGGTAKDSRDDMPSEQKCTSGEKEASLKCIYKWNEGAFLDRSSDGYGVPFYIGSLYSLIGAGPMNGYKAYWGPKLPGHGQLFLVLRIDTDKAEKDATWYDGQYRPFRDPETPEKTFGVVCETQEGYVVSTTTLPPNVEVSWVAEELAFCLDCNIGAGYCCRRANHCLLLPLPRC</sequence>
<name>K2N0X0_TRYCR</name>
<evidence type="ECO:0000313" key="1">
    <source>
        <dbReference type="EMBL" id="EKF28231.1"/>
    </source>
</evidence>
<reference evidence="1 2" key="1">
    <citation type="journal article" date="2012" name="BMC Genomics">
        <title>Comparative genomic analysis of human infective Trypanosoma cruzi lineages with the bat-restricted subspecies T. cruzi marinkellei.</title>
        <authorList>
            <person name="Franzen O."/>
            <person name="Talavera-Lopez C."/>
            <person name="Ochaya S."/>
            <person name="Butler C.E."/>
            <person name="Messenger L.A."/>
            <person name="Lewis M.D."/>
            <person name="Llewellyn M.S."/>
            <person name="Marinkelle C.J."/>
            <person name="Tyler K.M."/>
            <person name="Miles M.A."/>
            <person name="Andersson B."/>
        </authorList>
    </citation>
    <scope>NUCLEOTIDE SEQUENCE [LARGE SCALE GENOMIC DNA]</scope>
    <source>
        <strain evidence="1 2">B7</strain>
    </source>
</reference>
<proteinExistence type="predicted"/>
<dbReference type="Proteomes" id="UP000007350">
    <property type="component" value="Unassembled WGS sequence"/>
</dbReference>
<keyword evidence="2" id="KW-1185">Reference proteome</keyword>
<dbReference type="PANTHER" id="PTHR35613">
    <property type="entry name" value="C-TYPE LECTIN DOMAIN-CONTAINING PROTEIN"/>
    <property type="match status" value="1"/>
</dbReference>
<comment type="caution">
    <text evidence="1">The sequence shown here is derived from an EMBL/GenBank/DDBJ whole genome shotgun (WGS) entry which is preliminary data.</text>
</comment>